<gene>
    <name evidence="1" type="ORF">SAMN05216293_2459</name>
</gene>
<comment type="caution">
    <text evidence="1">The sequence shown here is derived from an EMBL/GenBank/DDBJ whole genome shotgun (WGS) entry which is preliminary data.</text>
</comment>
<protein>
    <submittedName>
        <fullName evidence="1">Uncharacterized protein</fullName>
    </submittedName>
</protein>
<dbReference type="AlphaFoldDB" id="A0A1M6X6J5"/>
<proteinExistence type="predicted"/>
<organism evidence="1 2">
    <name type="scientific">Flagellimonas taeanensis</name>
    <dbReference type="NCBI Taxonomy" id="1005926"/>
    <lineage>
        <taxon>Bacteria</taxon>
        <taxon>Pseudomonadati</taxon>
        <taxon>Bacteroidota</taxon>
        <taxon>Flavobacteriia</taxon>
        <taxon>Flavobacteriales</taxon>
        <taxon>Flavobacteriaceae</taxon>
        <taxon>Flagellimonas</taxon>
    </lineage>
</organism>
<dbReference type="Proteomes" id="UP000184031">
    <property type="component" value="Unassembled WGS sequence"/>
</dbReference>
<evidence type="ECO:0000313" key="2">
    <source>
        <dbReference type="Proteomes" id="UP000184031"/>
    </source>
</evidence>
<dbReference type="EMBL" id="FRAT01000006">
    <property type="protein sequence ID" value="SHL01548.1"/>
    <property type="molecule type" value="Genomic_DNA"/>
</dbReference>
<dbReference type="STRING" id="1055723.SAMN05216293_2459"/>
<accession>A0A1M6X6J5</accession>
<name>A0A1M6X6J5_9FLAO</name>
<reference evidence="1 2" key="1">
    <citation type="submission" date="2016-11" db="EMBL/GenBank/DDBJ databases">
        <authorList>
            <person name="Varghese N."/>
            <person name="Submissions S."/>
        </authorList>
    </citation>
    <scope>NUCLEOTIDE SEQUENCE [LARGE SCALE GENOMIC DNA]</scope>
    <source>
        <strain evidence="1 2">CGMCC 1.12174</strain>
    </source>
</reference>
<sequence>MIGFIPELVFDALFVSTKVTLDILLKKRDKCTWD</sequence>
<evidence type="ECO:0000313" key="1">
    <source>
        <dbReference type="EMBL" id="SHL01548.1"/>
    </source>
</evidence>